<reference evidence="2 4" key="2">
    <citation type="submission" date="2015-12" db="EMBL/GenBank/DDBJ databases">
        <authorList>
            <person name="Lauer A."/>
            <person name="Humrighouse B."/>
            <person name="Loparev V."/>
            <person name="Shewmaker P.L."/>
            <person name="Whitney A.M."/>
            <person name="McLaughlin R.W."/>
        </authorList>
    </citation>
    <scope>NUCLEOTIDE SEQUENCE [LARGE SCALE GENOMIC DNA]</scope>
    <source>
        <strain evidence="2 4">LMG 23085</strain>
    </source>
</reference>
<dbReference type="InterPro" id="IPR036873">
    <property type="entry name" value="Rhodanese-like_dom_sf"/>
</dbReference>
<dbReference type="PANTHER" id="PTHR43031">
    <property type="entry name" value="FAD-DEPENDENT OXIDOREDUCTASE"/>
    <property type="match status" value="1"/>
</dbReference>
<dbReference type="Pfam" id="PF00581">
    <property type="entry name" value="Rhodanese"/>
    <property type="match status" value="1"/>
</dbReference>
<protein>
    <submittedName>
        <fullName evidence="2">Sulfurtransferase</fullName>
    </submittedName>
</protein>
<dbReference type="InterPro" id="IPR050229">
    <property type="entry name" value="GlpE_sulfurtransferase"/>
</dbReference>
<accession>A0A0S3KA91</accession>
<keyword evidence="4" id="KW-1185">Reference proteome</keyword>
<feature type="domain" description="Rhodanese" evidence="1">
    <location>
        <begin position="15"/>
        <end position="97"/>
    </location>
</feature>
<dbReference type="PANTHER" id="PTHR43031:SF17">
    <property type="entry name" value="SULFURTRANSFERASE YTWF-RELATED"/>
    <property type="match status" value="1"/>
</dbReference>
<evidence type="ECO:0000259" key="1">
    <source>
        <dbReference type="PROSITE" id="PS50206"/>
    </source>
</evidence>
<organism evidence="3 5">
    <name type="scientific">Enterococcus silesiacus</name>
    <dbReference type="NCBI Taxonomy" id="332949"/>
    <lineage>
        <taxon>Bacteria</taxon>
        <taxon>Bacillati</taxon>
        <taxon>Bacillota</taxon>
        <taxon>Bacilli</taxon>
        <taxon>Lactobacillales</taxon>
        <taxon>Enterococcaceae</taxon>
        <taxon>Enterococcus</taxon>
    </lineage>
</organism>
<dbReference type="EMBL" id="CP013614">
    <property type="protein sequence ID" value="ALS01150.1"/>
    <property type="molecule type" value="Genomic_DNA"/>
</dbReference>
<dbReference type="OrthoDB" id="2188591at2"/>
<dbReference type="CDD" id="cd00158">
    <property type="entry name" value="RHOD"/>
    <property type="match status" value="1"/>
</dbReference>
<evidence type="ECO:0000313" key="2">
    <source>
        <dbReference type="EMBL" id="ALS01150.1"/>
    </source>
</evidence>
<dbReference type="RefSeq" id="WP_071876934.1">
    <property type="nucleotide sequence ID" value="NZ_JXLC01000005.1"/>
</dbReference>
<dbReference type="SUPFAM" id="SSF52821">
    <property type="entry name" value="Rhodanese/Cell cycle control phosphatase"/>
    <property type="match status" value="1"/>
</dbReference>
<dbReference type="AlphaFoldDB" id="A0A0S3KA91"/>
<dbReference type="Proteomes" id="UP000065511">
    <property type="component" value="Chromosome"/>
</dbReference>
<dbReference type="PROSITE" id="PS50206">
    <property type="entry name" value="RHODANESE_3"/>
    <property type="match status" value="1"/>
</dbReference>
<name>A0A0S3KA91_9ENTE</name>
<dbReference type="InterPro" id="IPR001763">
    <property type="entry name" value="Rhodanese-like_dom"/>
</dbReference>
<sequence length="97" mass="10858">MFESISTPDFETLYSKNDLNVIDIRETESFLQGHLAHSMSLPATVLPNMLKQLNKEKTYHIISYSGRRSEVIASFMASKGFHAVHVIGGMQQLSKAS</sequence>
<evidence type="ECO:0000313" key="4">
    <source>
        <dbReference type="Proteomes" id="UP000065511"/>
    </source>
</evidence>
<dbReference type="Gene3D" id="3.40.250.10">
    <property type="entry name" value="Rhodanese-like domain"/>
    <property type="match status" value="1"/>
</dbReference>
<proteinExistence type="predicted"/>
<dbReference type="KEGG" id="ess:ATZ33_07135"/>
<dbReference type="Proteomes" id="UP000183039">
    <property type="component" value="Unassembled WGS sequence"/>
</dbReference>
<dbReference type="EMBL" id="JXLC01000005">
    <property type="protein sequence ID" value="OJG92543.1"/>
    <property type="molecule type" value="Genomic_DNA"/>
</dbReference>
<evidence type="ECO:0000313" key="3">
    <source>
        <dbReference type="EMBL" id="OJG92543.1"/>
    </source>
</evidence>
<evidence type="ECO:0000313" key="5">
    <source>
        <dbReference type="Proteomes" id="UP000183039"/>
    </source>
</evidence>
<gene>
    <name evidence="2" type="ORF">ATZ33_07135</name>
    <name evidence="3" type="ORF">RV15_GL002968</name>
</gene>
<reference evidence="3 5" key="1">
    <citation type="submission" date="2014-12" db="EMBL/GenBank/DDBJ databases">
        <title>Draft genome sequences of 29 type strains of Enterococci.</title>
        <authorList>
            <person name="Zhong Z."/>
            <person name="Sun Z."/>
            <person name="Liu W."/>
            <person name="Zhang W."/>
            <person name="Zhang H."/>
        </authorList>
    </citation>
    <scope>NUCLEOTIDE SEQUENCE [LARGE SCALE GENOMIC DNA]</scope>
    <source>
        <strain evidence="3 5">DSM 22801</strain>
    </source>
</reference>